<reference evidence="2" key="2">
    <citation type="submission" date="2019-10" db="EMBL/GenBank/DDBJ databases">
        <authorList>
            <consortium name="NCBI Pathogen Detection Project"/>
        </authorList>
    </citation>
    <scope>NUCLEOTIDE SEQUENCE</scope>
    <source>
        <strain evidence="2">Salmonella enterica</strain>
    </source>
</reference>
<accession>A0A6Y5LJA4</accession>
<proteinExistence type="predicted"/>
<comment type="caution">
    <text evidence="2">The sequence shown here is derived from an EMBL/GenBank/DDBJ whole genome shotgun (WGS) entry which is preliminary data.</text>
</comment>
<gene>
    <name evidence="2" type="ORF">GB480_08125</name>
</gene>
<name>A0A6Y5LJA4_SALDZ</name>
<sequence length="238" mass="26421">MSNIDKQALREEFQCMQDHYSDPADRDRQIIYIAAEALLDELEKAQCANVAQDDHINQQQDRIEQLEIGHKEAAKQINSWRRLAKQNIAERGKDISELEAAQQRIAELEARTVTVKLYDDFQLCHYGATDDYAKGYIDSQNNFTKWLAAAGIGVKQQKDSVDSDVGGRNQPGMVTAIYIGAGDFVKIKGQVFEVEETDFDDHDVTLWFVGGNALKCAAGCPVEVVSAPVAAGIKVKGE</sequence>
<reference evidence="2" key="1">
    <citation type="journal article" date="2018" name="Genome Biol.">
        <title>SKESA: strategic k-mer extension for scrupulous assemblies.</title>
        <authorList>
            <person name="Souvorov A."/>
            <person name="Agarwala R."/>
            <person name="Lipman D.J."/>
        </authorList>
    </citation>
    <scope>NUCLEOTIDE SEQUENCE</scope>
    <source>
        <strain evidence="2">Salmonella enterica</strain>
    </source>
</reference>
<dbReference type="EMBL" id="DAAHJH010000005">
    <property type="protein sequence ID" value="HAB6338917.1"/>
    <property type="molecule type" value="Genomic_DNA"/>
</dbReference>
<keyword evidence="1" id="KW-0175">Coiled coil</keyword>
<organism evidence="2">
    <name type="scientific">Salmonella diarizonae</name>
    <dbReference type="NCBI Taxonomy" id="59204"/>
    <lineage>
        <taxon>Bacteria</taxon>
        <taxon>Pseudomonadati</taxon>
        <taxon>Pseudomonadota</taxon>
        <taxon>Gammaproteobacteria</taxon>
        <taxon>Enterobacterales</taxon>
        <taxon>Enterobacteriaceae</taxon>
        <taxon>Salmonella</taxon>
    </lineage>
</organism>
<evidence type="ECO:0000256" key="1">
    <source>
        <dbReference type="SAM" id="Coils"/>
    </source>
</evidence>
<evidence type="ECO:0000313" key="2">
    <source>
        <dbReference type="EMBL" id="HAB6338917.1"/>
    </source>
</evidence>
<feature type="coiled-coil region" evidence="1">
    <location>
        <begin position="56"/>
        <end position="111"/>
    </location>
</feature>
<protein>
    <submittedName>
        <fullName evidence="2">Ead/Ea22-like family protein</fullName>
    </submittedName>
</protein>
<dbReference type="AlphaFoldDB" id="A0A6Y5LJA4"/>